<dbReference type="InterPro" id="IPR012677">
    <property type="entry name" value="Nucleotide-bd_a/b_plait_sf"/>
</dbReference>
<dbReference type="InterPro" id="IPR036875">
    <property type="entry name" value="Znf_CCHC_sf"/>
</dbReference>
<accession>A0A1Y1IJT3</accession>
<proteinExistence type="predicted"/>
<dbReference type="STRING" id="105231.A0A1Y1IJT3"/>
<dbReference type="FunFam" id="3.30.70.330:FF:000214">
    <property type="entry name" value="Serine/arginine-rich splicing factor 7"/>
    <property type="match status" value="1"/>
</dbReference>
<dbReference type="Gene3D" id="4.10.60.10">
    <property type="entry name" value="Zinc finger, CCHC-type"/>
    <property type="match status" value="1"/>
</dbReference>
<evidence type="ECO:0000256" key="7">
    <source>
        <dbReference type="PROSITE-ProRule" id="PRU00047"/>
    </source>
</evidence>
<keyword evidence="5" id="KW-0507">mRNA processing</keyword>
<dbReference type="Gene3D" id="3.30.70.330">
    <property type="match status" value="1"/>
</dbReference>
<evidence type="ECO:0000256" key="4">
    <source>
        <dbReference type="ARBA" id="ARBA00022833"/>
    </source>
</evidence>
<reference evidence="12 13" key="1">
    <citation type="journal article" date="2014" name="Nat. Commun.">
        <title>Klebsormidium flaccidum genome reveals primary factors for plant terrestrial adaptation.</title>
        <authorList>
            <person name="Hori K."/>
            <person name="Maruyama F."/>
            <person name="Fujisawa T."/>
            <person name="Togashi T."/>
            <person name="Yamamoto N."/>
            <person name="Seo M."/>
            <person name="Sato S."/>
            <person name="Yamada T."/>
            <person name="Mori H."/>
            <person name="Tajima N."/>
            <person name="Moriyama T."/>
            <person name="Ikeuchi M."/>
            <person name="Watanabe M."/>
            <person name="Wada H."/>
            <person name="Kobayashi K."/>
            <person name="Saito M."/>
            <person name="Masuda T."/>
            <person name="Sasaki-Sekimoto Y."/>
            <person name="Mashiguchi K."/>
            <person name="Awai K."/>
            <person name="Shimojima M."/>
            <person name="Masuda S."/>
            <person name="Iwai M."/>
            <person name="Nobusawa T."/>
            <person name="Narise T."/>
            <person name="Kondo S."/>
            <person name="Saito H."/>
            <person name="Sato R."/>
            <person name="Murakawa M."/>
            <person name="Ihara Y."/>
            <person name="Oshima-Yamada Y."/>
            <person name="Ohtaka K."/>
            <person name="Satoh M."/>
            <person name="Sonobe K."/>
            <person name="Ishii M."/>
            <person name="Ohtani R."/>
            <person name="Kanamori-Sato M."/>
            <person name="Honoki R."/>
            <person name="Miyazaki D."/>
            <person name="Mochizuki H."/>
            <person name="Umetsu J."/>
            <person name="Higashi K."/>
            <person name="Shibata D."/>
            <person name="Kamiya Y."/>
            <person name="Sato N."/>
            <person name="Nakamura Y."/>
            <person name="Tabata S."/>
            <person name="Ida S."/>
            <person name="Kurokawa K."/>
            <person name="Ohta H."/>
        </authorList>
    </citation>
    <scope>NUCLEOTIDE SEQUENCE [LARGE SCALE GENOMIC DNA]</scope>
    <source>
        <strain evidence="12 13">NIES-2285</strain>
    </source>
</reference>
<dbReference type="PANTHER" id="PTHR23147">
    <property type="entry name" value="SERINE/ARGININE RICH SPLICING FACTOR"/>
    <property type="match status" value="1"/>
</dbReference>
<dbReference type="PROSITE" id="PS50158">
    <property type="entry name" value="ZF_CCHC"/>
    <property type="match status" value="1"/>
</dbReference>
<organism evidence="12 13">
    <name type="scientific">Klebsormidium nitens</name>
    <name type="common">Green alga</name>
    <name type="synonym">Ulothrix nitens</name>
    <dbReference type="NCBI Taxonomy" id="105231"/>
    <lineage>
        <taxon>Eukaryota</taxon>
        <taxon>Viridiplantae</taxon>
        <taxon>Streptophyta</taxon>
        <taxon>Klebsormidiophyceae</taxon>
        <taxon>Klebsormidiales</taxon>
        <taxon>Klebsormidiaceae</taxon>
        <taxon>Klebsormidium</taxon>
    </lineage>
</organism>
<keyword evidence="8" id="KW-0694">RNA-binding</keyword>
<protein>
    <submittedName>
        <fullName evidence="12">Uncharacterized protein</fullName>
    </submittedName>
</protein>
<sequence>MARVYVGGLDPRATERELEDIFVKFGVLRSVWVARKPPGFAFIEFDDPRDADDAIRDLDGKNGWRVELSRARDGPRRGRDEESKCYECGEYGHFARECRNRRGGGRGRSRSPGYRRRFGLDPVTNGLQKGSESRLGTTKPPKLAFRLSPKPGTNLPPNTCARSSHRSPSPPVAQPLKSQFGQPRVTSPAPPAVPALPPRGVTGTTHSPGVIGMTRPRVAVETTPPPRIATTTGSATMGIAGAKTNGETEYGRWRAKRRDSGLPSSVLLGLTEIGAIVAGSQSGRAIFTITAVYPRTTSVGFFNKSSSP</sequence>
<keyword evidence="13" id="KW-1185">Reference proteome</keyword>
<dbReference type="OMA" id="IHIIFSE"/>
<dbReference type="SMART" id="SM00360">
    <property type="entry name" value="RRM"/>
    <property type="match status" value="1"/>
</dbReference>
<feature type="domain" description="CCHC-type" evidence="11">
    <location>
        <begin position="84"/>
        <end position="100"/>
    </location>
</feature>
<keyword evidence="6" id="KW-0539">Nucleus</keyword>
<dbReference type="InterPro" id="IPR050907">
    <property type="entry name" value="SRSF"/>
</dbReference>
<dbReference type="PROSITE" id="PS50102">
    <property type="entry name" value="RRM"/>
    <property type="match status" value="1"/>
</dbReference>
<comment type="subcellular location">
    <subcellularLocation>
        <location evidence="1">Nucleus</location>
    </subcellularLocation>
</comment>
<evidence type="ECO:0000256" key="6">
    <source>
        <dbReference type="ARBA" id="ARBA00023242"/>
    </source>
</evidence>
<feature type="compositionally biased region" description="Polar residues" evidence="9">
    <location>
        <begin position="176"/>
        <end position="185"/>
    </location>
</feature>
<name>A0A1Y1IJT3_KLENI</name>
<dbReference type="Pfam" id="PF00098">
    <property type="entry name" value="zf-CCHC"/>
    <property type="match status" value="1"/>
</dbReference>
<evidence type="ECO:0000256" key="9">
    <source>
        <dbReference type="SAM" id="MobiDB-lite"/>
    </source>
</evidence>
<evidence type="ECO:0000256" key="2">
    <source>
        <dbReference type="ARBA" id="ARBA00022723"/>
    </source>
</evidence>
<gene>
    <name evidence="12" type="ORF">KFL_007200030</name>
</gene>
<dbReference type="CDD" id="cd12373">
    <property type="entry name" value="RRM_SRSF3_like"/>
    <property type="match status" value="1"/>
</dbReference>
<evidence type="ECO:0000259" key="10">
    <source>
        <dbReference type="PROSITE" id="PS50102"/>
    </source>
</evidence>
<feature type="domain" description="RRM" evidence="10">
    <location>
        <begin position="2"/>
        <end position="73"/>
    </location>
</feature>
<dbReference type="Pfam" id="PF00076">
    <property type="entry name" value="RRM_1"/>
    <property type="match status" value="1"/>
</dbReference>
<feature type="compositionally biased region" description="Basic residues" evidence="9">
    <location>
        <begin position="101"/>
        <end position="117"/>
    </location>
</feature>
<dbReference type="EMBL" id="DF237669">
    <property type="protein sequence ID" value="GAQ91054.1"/>
    <property type="molecule type" value="Genomic_DNA"/>
</dbReference>
<keyword evidence="3 7" id="KW-0863">Zinc-finger</keyword>
<dbReference type="GO" id="GO:0008270">
    <property type="term" value="F:zinc ion binding"/>
    <property type="evidence" value="ECO:0007669"/>
    <property type="project" value="UniProtKB-KW"/>
</dbReference>
<evidence type="ECO:0000256" key="3">
    <source>
        <dbReference type="ARBA" id="ARBA00022771"/>
    </source>
</evidence>
<evidence type="ECO:0000313" key="13">
    <source>
        <dbReference type="Proteomes" id="UP000054558"/>
    </source>
</evidence>
<dbReference type="InterPro" id="IPR035979">
    <property type="entry name" value="RBD_domain_sf"/>
</dbReference>
<evidence type="ECO:0000259" key="11">
    <source>
        <dbReference type="PROSITE" id="PS50158"/>
    </source>
</evidence>
<evidence type="ECO:0000256" key="5">
    <source>
        <dbReference type="ARBA" id="ARBA00023187"/>
    </source>
</evidence>
<dbReference type="GO" id="GO:0016607">
    <property type="term" value="C:nuclear speck"/>
    <property type="evidence" value="ECO:0000318"/>
    <property type="project" value="GO_Central"/>
</dbReference>
<feature type="compositionally biased region" description="Pro residues" evidence="9">
    <location>
        <begin position="188"/>
        <end position="197"/>
    </location>
</feature>
<feature type="region of interest" description="Disordered" evidence="9">
    <location>
        <begin position="98"/>
        <end position="233"/>
    </location>
</feature>
<dbReference type="InterPro" id="IPR000504">
    <property type="entry name" value="RRM_dom"/>
</dbReference>
<dbReference type="GO" id="GO:0000381">
    <property type="term" value="P:regulation of alternative mRNA splicing, via spliceosome"/>
    <property type="evidence" value="ECO:0000318"/>
    <property type="project" value="GO_Central"/>
</dbReference>
<dbReference type="AlphaFoldDB" id="A0A1Y1IJT3"/>
<keyword evidence="4" id="KW-0862">Zinc</keyword>
<evidence type="ECO:0000256" key="1">
    <source>
        <dbReference type="ARBA" id="ARBA00004123"/>
    </source>
</evidence>
<dbReference type="GO" id="GO:0003729">
    <property type="term" value="F:mRNA binding"/>
    <property type="evidence" value="ECO:0000318"/>
    <property type="project" value="GO_Central"/>
</dbReference>
<feature type="compositionally biased region" description="Polar residues" evidence="9">
    <location>
        <begin position="125"/>
        <end position="136"/>
    </location>
</feature>
<dbReference type="InterPro" id="IPR001878">
    <property type="entry name" value="Znf_CCHC"/>
</dbReference>
<keyword evidence="5" id="KW-0508">mRNA splicing</keyword>
<evidence type="ECO:0000313" key="12">
    <source>
        <dbReference type="EMBL" id="GAQ91054.1"/>
    </source>
</evidence>
<dbReference type="SMART" id="SM00343">
    <property type="entry name" value="ZnF_C2HC"/>
    <property type="match status" value="1"/>
</dbReference>
<keyword evidence="2" id="KW-0479">Metal-binding</keyword>
<dbReference type="GO" id="GO:0000398">
    <property type="term" value="P:mRNA splicing, via spliceosome"/>
    <property type="evidence" value="ECO:0007669"/>
    <property type="project" value="UniProtKB-ARBA"/>
</dbReference>
<dbReference type="SUPFAM" id="SSF54928">
    <property type="entry name" value="RNA-binding domain, RBD"/>
    <property type="match status" value="1"/>
</dbReference>
<dbReference type="Proteomes" id="UP000054558">
    <property type="component" value="Unassembled WGS sequence"/>
</dbReference>
<dbReference type="SUPFAM" id="SSF57756">
    <property type="entry name" value="Retrovirus zinc finger-like domains"/>
    <property type="match status" value="1"/>
</dbReference>
<evidence type="ECO:0000256" key="8">
    <source>
        <dbReference type="PROSITE-ProRule" id="PRU00176"/>
    </source>
</evidence>
<dbReference type="OrthoDB" id="5970at2759"/>